<feature type="transmembrane region" description="Helical" evidence="2">
    <location>
        <begin position="238"/>
        <end position="263"/>
    </location>
</feature>
<sequence length="293" mass="29529">PPPGGQAPGGYAPPGYAPPPPPPPGYGPPPGAPAPGYPPPGYGGQPGPGSGFSVGEAISWSWAKFTQNAAALVVPLLAYALALAAVIGAMIGIIIATSETTTTTYTDASGYTAETTSGNMTPVGGIAMFLGYLLIFCVAVYMHAGLTTGCLDIADGKAVSIGTFFRPRNLGTVAVTALLLVLGTAIGSALCLIPGLIFGFVAQFAVVFAVDKSLSPVDSIKASIATVRSDLGNSFLSWLVQAAAVVVGELLCYVGMLVGVPLASLIQVYTYRKLSGGQVVEANQPAPPGPQYA</sequence>
<keyword evidence="2" id="KW-0812">Transmembrane</keyword>
<dbReference type="Proteomes" id="UP000193317">
    <property type="component" value="Unassembled WGS sequence"/>
</dbReference>
<feature type="transmembrane region" description="Helical" evidence="2">
    <location>
        <begin position="69"/>
        <end position="96"/>
    </location>
</feature>
<evidence type="ECO:0000256" key="1">
    <source>
        <dbReference type="SAM" id="MobiDB-lite"/>
    </source>
</evidence>
<feature type="transmembrane region" description="Helical" evidence="2">
    <location>
        <begin position="175"/>
        <end position="208"/>
    </location>
</feature>
<evidence type="ECO:0000313" key="4">
    <source>
        <dbReference type="Proteomes" id="UP000193317"/>
    </source>
</evidence>
<evidence type="ECO:0008006" key="5">
    <source>
        <dbReference type="Google" id="ProtNLM"/>
    </source>
</evidence>
<evidence type="ECO:0000256" key="2">
    <source>
        <dbReference type="SAM" id="Phobius"/>
    </source>
</evidence>
<keyword evidence="2" id="KW-0472">Membrane</keyword>
<accession>A0A1X2EH82</accession>
<gene>
    <name evidence="3" type="ORF">AWC27_01750</name>
</gene>
<dbReference type="AlphaFoldDB" id="A0A1X2EH82"/>
<feature type="non-terminal residue" evidence="3">
    <location>
        <position position="1"/>
    </location>
</feature>
<dbReference type="RefSeq" id="WP_211281630.1">
    <property type="nucleotide sequence ID" value="NZ_LQPW01000090.1"/>
</dbReference>
<feature type="region of interest" description="Disordered" evidence="1">
    <location>
        <begin position="1"/>
        <end position="48"/>
    </location>
</feature>
<reference evidence="3 4" key="1">
    <citation type="submission" date="2016-01" db="EMBL/GenBank/DDBJ databases">
        <title>The new phylogeny of the genus Mycobacterium.</title>
        <authorList>
            <person name="Tarcisio F."/>
            <person name="Conor M."/>
            <person name="Antonella G."/>
            <person name="Elisabetta G."/>
            <person name="Giulia F.S."/>
            <person name="Sara T."/>
            <person name="Anna F."/>
            <person name="Clotilde B."/>
            <person name="Roberto B."/>
            <person name="Veronica D.S."/>
            <person name="Fabio R."/>
            <person name="Monica P."/>
            <person name="Olivier J."/>
            <person name="Enrico T."/>
            <person name="Nicola S."/>
        </authorList>
    </citation>
    <scope>NUCLEOTIDE SEQUENCE [LARGE SCALE GENOMIC DNA]</scope>
    <source>
        <strain evidence="3 4">DSM 44166</strain>
    </source>
</reference>
<feature type="compositionally biased region" description="Pro residues" evidence="1">
    <location>
        <begin position="15"/>
        <end position="41"/>
    </location>
</feature>
<organism evidence="3 4">
    <name type="scientific">Mycobacterium szulgai</name>
    <dbReference type="NCBI Taxonomy" id="1787"/>
    <lineage>
        <taxon>Bacteria</taxon>
        <taxon>Bacillati</taxon>
        <taxon>Actinomycetota</taxon>
        <taxon>Actinomycetes</taxon>
        <taxon>Mycobacteriales</taxon>
        <taxon>Mycobacteriaceae</taxon>
        <taxon>Mycobacterium</taxon>
    </lineage>
</organism>
<proteinExistence type="predicted"/>
<dbReference type="EMBL" id="LQPW01000090">
    <property type="protein sequence ID" value="ORX02032.1"/>
    <property type="molecule type" value="Genomic_DNA"/>
</dbReference>
<keyword evidence="2" id="KW-1133">Transmembrane helix</keyword>
<evidence type="ECO:0000313" key="3">
    <source>
        <dbReference type="EMBL" id="ORX02032.1"/>
    </source>
</evidence>
<keyword evidence="4" id="KW-1185">Reference proteome</keyword>
<name>A0A1X2EH82_MYCSZ</name>
<feature type="transmembrane region" description="Helical" evidence="2">
    <location>
        <begin position="129"/>
        <end position="154"/>
    </location>
</feature>
<comment type="caution">
    <text evidence="3">The sequence shown here is derived from an EMBL/GenBank/DDBJ whole genome shotgun (WGS) entry which is preliminary data.</text>
</comment>
<protein>
    <recommendedName>
        <fullName evidence="5">Proline and glycine rich transmembrane protein</fullName>
    </recommendedName>
</protein>